<evidence type="ECO:0000256" key="3">
    <source>
        <dbReference type="ARBA" id="ARBA00007614"/>
    </source>
</evidence>
<evidence type="ECO:0000256" key="7">
    <source>
        <dbReference type="ARBA" id="ARBA00022741"/>
    </source>
</evidence>
<feature type="binding site" evidence="12">
    <location>
        <position position="61"/>
    </location>
    <ligand>
        <name>ATP</name>
        <dbReference type="ChEBI" id="CHEBI:30616"/>
    </ligand>
</feature>
<keyword evidence="10 12" id="KW-0665">Pyrimidine biosynthesis</keyword>
<evidence type="ECO:0000313" key="14">
    <source>
        <dbReference type="EMBL" id="TGN66268.1"/>
    </source>
</evidence>
<keyword evidence="6" id="KW-0732">Signal</keyword>
<feature type="binding site" evidence="12">
    <location>
        <begin position="141"/>
        <end position="148"/>
    </location>
    <ligand>
        <name>UMP</name>
        <dbReference type="ChEBI" id="CHEBI:57865"/>
    </ligand>
</feature>
<dbReference type="Proteomes" id="UP000297496">
    <property type="component" value="Unassembled WGS sequence"/>
</dbReference>
<dbReference type="InterPro" id="IPR011817">
    <property type="entry name" value="Uridylate_kinase"/>
</dbReference>
<dbReference type="UniPathway" id="UPA00159">
    <property type="reaction ID" value="UER00275"/>
</dbReference>
<accession>A0A4Z1CIH6</accession>
<dbReference type="InterPro" id="IPR001048">
    <property type="entry name" value="Asp/Glu/Uridylate_kinase"/>
</dbReference>
<evidence type="ECO:0000256" key="2">
    <source>
        <dbReference type="ARBA" id="ARBA00004791"/>
    </source>
</evidence>
<keyword evidence="5 12" id="KW-0808">Transferase</keyword>
<evidence type="ECO:0000256" key="11">
    <source>
        <dbReference type="ARBA" id="ARBA00047767"/>
    </source>
</evidence>
<comment type="function">
    <text evidence="12">Catalyzes the reversible phosphorylation of UMP to UDP.</text>
</comment>
<evidence type="ECO:0000256" key="8">
    <source>
        <dbReference type="ARBA" id="ARBA00022777"/>
    </source>
</evidence>
<dbReference type="AlphaFoldDB" id="A0A4Z1CIH6"/>
<name>A0A4Z1CIH6_9ACTN</name>
<evidence type="ECO:0000256" key="1">
    <source>
        <dbReference type="ARBA" id="ARBA00004496"/>
    </source>
</evidence>
<evidence type="ECO:0000313" key="15">
    <source>
        <dbReference type="Proteomes" id="UP000297496"/>
    </source>
</evidence>
<comment type="pathway">
    <text evidence="2 12">Pyrimidine metabolism; CTP biosynthesis via de novo pathway; UDP from UMP (UMPK route): step 1/1.</text>
</comment>
<keyword evidence="4 12" id="KW-0963">Cytoplasm</keyword>
<comment type="caution">
    <text evidence="14">The sequence shown here is derived from an EMBL/GenBank/DDBJ whole genome shotgun (WGS) entry which is preliminary data.</text>
</comment>
<comment type="subcellular location">
    <subcellularLocation>
        <location evidence="1 12">Cytoplasm</location>
    </subcellularLocation>
</comment>
<evidence type="ECO:0000256" key="4">
    <source>
        <dbReference type="ARBA" id="ARBA00022490"/>
    </source>
</evidence>
<comment type="caution">
    <text evidence="12">Lacks conserved residue(s) required for the propagation of feature annotation.</text>
</comment>
<feature type="binding site" evidence="12">
    <location>
        <position position="178"/>
    </location>
    <ligand>
        <name>ATP</name>
        <dbReference type="ChEBI" id="CHEBI:30616"/>
    </ligand>
</feature>
<keyword evidence="9 12" id="KW-0067">ATP-binding</keyword>
<dbReference type="PIRSF" id="PIRSF005650">
    <property type="entry name" value="Uridylate_kin"/>
    <property type="match status" value="1"/>
</dbReference>
<dbReference type="NCBIfam" id="TIGR02075">
    <property type="entry name" value="pyrH_bact"/>
    <property type="match status" value="1"/>
</dbReference>
<evidence type="ECO:0000256" key="9">
    <source>
        <dbReference type="ARBA" id="ARBA00022840"/>
    </source>
</evidence>
<dbReference type="SUPFAM" id="SSF53633">
    <property type="entry name" value="Carbamate kinase-like"/>
    <property type="match status" value="1"/>
</dbReference>
<dbReference type="Pfam" id="PF00696">
    <property type="entry name" value="AA_kinase"/>
    <property type="match status" value="1"/>
</dbReference>
<keyword evidence="7 12" id="KW-0547">Nucleotide-binding</keyword>
<keyword evidence="15" id="KW-1185">Reference proteome</keyword>
<dbReference type="GO" id="GO:0005524">
    <property type="term" value="F:ATP binding"/>
    <property type="evidence" value="ECO:0007669"/>
    <property type="project" value="UniProtKB-KW"/>
</dbReference>
<dbReference type="Gene3D" id="3.40.1160.10">
    <property type="entry name" value="Acetylglutamate kinase-like"/>
    <property type="match status" value="1"/>
</dbReference>
<reference evidence="14 15" key="1">
    <citation type="submission" date="2019-04" db="EMBL/GenBank/DDBJ databases">
        <title>Three New Species of Nocardioides, Nocardioides euryhalodurans sp. nov., Nocardioides seonyuensis sp. nov. and Nocardioides eburneoflavus sp. nov. Isolated from Soil.</title>
        <authorList>
            <person name="Roh S.G."/>
            <person name="Lee C."/>
            <person name="Kim M.-K."/>
            <person name="Kim S.B."/>
        </authorList>
    </citation>
    <scope>NUCLEOTIDE SEQUENCE [LARGE SCALE GENOMIC DNA]</scope>
    <source>
        <strain evidence="14 15">MMS17-SY213</strain>
    </source>
</reference>
<dbReference type="GO" id="GO:0005737">
    <property type="term" value="C:cytoplasm"/>
    <property type="evidence" value="ECO:0007669"/>
    <property type="project" value="UniProtKB-SubCell"/>
</dbReference>
<gene>
    <name evidence="12" type="primary">pyrH</name>
    <name evidence="14" type="ORF">EXE59_21650</name>
</gene>
<dbReference type="OrthoDB" id="9807458at2"/>
<comment type="catalytic activity">
    <reaction evidence="11 12">
        <text>UMP + ATP = UDP + ADP</text>
        <dbReference type="Rhea" id="RHEA:24400"/>
        <dbReference type="ChEBI" id="CHEBI:30616"/>
        <dbReference type="ChEBI" id="CHEBI:57865"/>
        <dbReference type="ChEBI" id="CHEBI:58223"/>
        <dbReference type="ChEBI" id="CHEBI:456216"/>
        <dbReference type="EC" id="2.7.4.22"/>
    </reaction>
</comment>
<dbReference type="InterPro" id="IPR036393">
    <property type="entry name" value="AceGlu_kinase-like_sf"/>
</dbReference>
<feature type="binding site" evidence="12">
    <location>
        <position position="175"/>
    </location>
    <ligand>
        <name>ATP</name>
        <dbReference type="ChEBI" id="CHEBI:30616"/>
    </ligand>
</feature>
<comment type="activity regulation">
    <text evidence="12">Inhibited by UTP.</text>
</comment>
<feature type="binding site" evidence="12">
    <location>
        <begin position="19"/>
        <end position="22"/>
    </location>
    <ligand>
        <name>ATP</name>
        <dbReference type="ChEBI" id="CHEBI:30616"/>
    </ligand>
</feature>
<comment type="subunit">
    <text evidence="12">Homohexamer.</text>
</comment>
<feature type="domain" description="Aspartate/glutamate/uridylate kinase" evidence="13">
    <location>
        <begin position="14"/>
        <end position="223"/>
    </location>
</feature>
<feature type="binding site" evidence="12">
    <location>
        <position position="169"/>
    </location>
    <ligand>
        <name>ATP</name>
        <dbReference type="ChEBI" id="CHEBI:30616"/>
    </ligand>
</feature>
<dbReference type="CDD" id="cd04254">
    <property type="entry name" value="AAK_UMPK-PyrH-Ec"/>
    <property type="match status" value="1"/>
</dbReference>
<comment type="similarity">
    <text evidence="3 12">Belongs to the UMP kinase family.</text>
</comment>
<feature type="binding site" evidence="12">
    <location>
        <position position="80"/>
    </location>
    <ligand>
        <name>UMP</name>
        <dbReference type="ChEBI" id="CHEBI:57865"/>
    </ligand>
</feature>
<dbReference type="GO" id="GO:0033862">
    <property type="term" value="F:UMP kinase activity"/>
    <property type="evidence" value="ECO:0007669"/>
    <property type="project" value="UniProtKB-EC"/>
</dbReference>
<evidence type="ECO:0000259" key="13">
    <source>
        <dbReference type="Pfam" id="PF00696"/>
    </source>
</evidence>
<feature type="binding site" evidence="12">
    <location>
        <position position="60"/>
    </location>
    <ligand>
        <name>UMP</name>
        <dbReference type="ChEBI" id="CHEBI:57865"/>
    </ligand>
</feature>
<evidence type="ECO:0000256" key="5">
    <source>
        <dbReference type="ARBA" id="ARBA00022679"/>
    </source>
</evidence>
<dbReference type="EC" id="2.7.4.22" evidence="12"/>
<dbReference type="InterPro" id="IPR015963">
    <property type="entry name" value="Uridylate_kinase_bac"/>
</dbReference>
<dbReference type="RefSeq" id="WP_135840750.1">
    <property type="nucleotide sequence ID" value="NZ_SRRO01000001.1"/>
</dbReference>
<dbReference type="EMBL" id="SRRO01000001">
    <property type="protein sequence ID" value="TGN66268.1"/>
    <property type="molecule type" value="Genomic_DNA"/>
</dbReference>
<dbReference type="PANTHER" id="PTHR42833">
    <property type="entry name" value="URIDYLATE KINASE"/>
    <property type="match status" value="1"/>
</dbReference>
<feature type="binding site" evidence="12">
    <location>
        <position position="65"/>
    </location>
    <ligand>
        <name>ATP</name>
        <dbReference type="ChEBI" id="CHEBI:30616"/>
    </ligand>
</feature>
<dbReference type="PROSITE" id="PS01039">
    <property type="entry name" value="SBP_BACTERIAL_3"/>
    <property type="match status" value="1"/>
</dbReference>
<dbReference type="FunFam" id="3.40.1160.10:FF:000001">
    <property type="entry name" value="Uridylate kinase"/>
    <property type="match status" value="1"/>
</dbReference>
<keyword evidence="8 12" id="KW-0418">Kinase</keyword>
<organism evidence="14 15">
    <name type="scientific">Nocardioides eburneiflavus</name>
    <dbReference type="NCBI Taxonomy" id="2518372"/>
    <lineage>
        <taxon>Bacteria</taxon>
        <taxon>Bacillati</taxon>
        <taxon>Actinomycetota</taxon>
        <taxon>Actinomycetes</taxon>
        <taxon>Propionibacteriales</taxon>
        <taxon>Nocardioidaceae</taxon>
        <taxon>Nocardioides</taxon>
    </lineage>
</organism>
<dbReference type="GO" id="GO:0044210">
    <property type="term" value="P:'de novo' CTP biosynthetic process"/>
    <property type="evidence" value="ECO:0007669"/>
    <property type="project" value="UniProtKB-UniRule"/>
</dbReference>
<evidence type="ECO:0000256" key="12">
    <source>
        <dbReference type="HAMAP-Rule" id="MF_01220"/>
    </source>
</evidence>
<protein>
    <recommendedName>
        <fullName evidence="12">Uridylate kinase</fullName>
        <shortName evidence="12">UK</shortName>
        <ecNumber evidence="12">2.7.4.22</ecNumber>
    </recommendedName>
    <alternativeName>
        <fullName evidence="12">Uridine monophosphate kinase</fullName>
        <shortName evidence="12">UMP kinase</shortName>
        <shortName evidence="12">UMPK</shortName>
    </alternativeName>
</protein>
<sequence length="247" mass="26595">MTHPALEGKHVAYKRVLLKLSGEVFGGGEVGLDLDVINAVAAEVAEVAKSGVQIAIVVGGGNFFRGAELQQRGMERARADYMGMLGTVMNCLALQDLIEKHGVETRVQTAITMGQVAEPYIPRRAIRHMEKGRVVIFGAGAGMPFFSTDTVAAQRALETRCEVILMGKQGVDGVYDSDPKQNPDAVKFDELTYDEYLARDLKVADATGIAMARDNKMAMVFFNLSTPGTIVRAVRGEKIGTLVSSSV</sequence>
<proteinExistence type="inferred from homology"/>
<dbReference type="GO" id="GO:0006225">
    <property type="term" value="P:UDP biosynthetic process"/>
    <property type="evidence" value="ECO:0007669"/>
    <property type="project" value="TreeGrafter"/>
</dbReference>
<dbReference type="HAMAP" id="MF_01220_B">
    <property type="entry name" value="PyrH_B"/>
    <property type="match status" value="1"/>
</dbReference>
<evidence type="ECO:0000256" key="6">
    <source>
        <dbReference type="ARBA" id="ARBA00022729"/>
    </source>
</evidence>
<dbReference type="InterPro" id="IPR018313">
    <property type="entry name" value="SBP_3_CS"/>
</dbReference>
<dbReference type="PANTHER" id="PTHR42833:SF4">
    <property type="entry name" value="URIDYLATE KINASE PUMPKIN, CHLOROPLASTIC"/>
    <property type="match status" value="1"/>
</dbReference>
<evidence type="ECO:0000256" key="10">
    <source>
        <dbReference type="ARBA" id="ARBA00022975"/>
    </source>
</evidence>